<feature type="non-terminal residue" evidence="1">
    <location>
        <position position="38"/>
    </location>
</feature>
<dbReference type="EMBL" id="UINC01180635">
    <property type="protein sequence ID" value="SVD89936.1"/>
    <property type="molecule type" value="Genomic_DNA"/>
</dbReference>
<feature type="non-terminal residue" evidence="1">
    <location>
        <position position="1"/>
    </location>
</feature>
<proteinExistence type="predicted"/>
<accession>A0A382Z359</accession>
<protein>
    <submittedName>
        <fullName evidence="1">Uncharacterized protein</fullName>
    </submittedName>
</protein>
<name>A0A382Z359_9ZZZZ</name>
<evidence type="ECO:0000313" key="1">
    <source>
        <dbReference type="EMBL" id="SVD89936.1"/>
    </source>
</evidence>
<organism evidence="1">
    <name type="scientific">marine metagenome</name>
    <dbReference type="NCBI Taxonomy" id="408172"/>
    <lineage>
        <taxon>unclassified sequences</taxon>
        <taxon>metagenomes</taxon>
        <taxon>ecological metagenomes</taxon>
    </lineage>
</organism>
<reference evidence="1" key="1">
    <citation type="submission" date="2018-05" db="EMBL/GenBank/DDBJ databases">
        <authorList>
            <person name="Lanie J.A."/>
            <person name="Ng W.-L."/>
            <person name="Kazmierczak K.M."/>
            <person name="Andrzejewski T.M."/>
            <person name="Davidsen T.M."/>
            <person name="Wayne K.J."/>
            <person name="Tettelin H."/>
            <person name="Glass J.I."/>
            <person name="Rusch D."/>
            <person name="Podicherti R."/>
            <person name="Tsui H.-C.T."/>
            <person name="Winkler M.E."/>
        </authorList>
    </citation>
    <scope>NUCLEOTIDE SEQUENCE</scope>
</reference>
<sequence>VRVWCLVITVGLLSACGGVPATPGSLLASSFAQQINDI</sequence>
<dbReference type="AlphaFoldDB" id="A0A382Z359"/>
<gene>
    <name evidence="1" type="ORF">METZ01_LOCUS442790</name>
</gene>